<dbReference type="AlphaFoldDB" id="A0A7S2TVW6"/>
<dbReference type="EMBL" id="HBHP01024802">
    <property type="protein sequence ID" value="CAD9771387.1"/>
    <property type="molecule type" value="Transcribed_RNA"/>
</dbReference>
<name>A0A7S2TVW6_9EUKA</name>
<accession>A0A7S2TVW6</accession>
<organism evidence="2">
    <name type="scientific">Lotharella oceanica</name>
    <dbReference type="NCBI Taxonomy" id="641309"/>
    <lineage>
        <taxon>Eukaryota</taxon>
        <taxon>Sar</taxon>
        <taxon>Rhizaria</taxon>
        <taxon>Cercozoa</taxon>
        <taxon>Chlorarachniophyceae</taxon>
        <taxon>Lotharella</taxon>
    </lineage>
</organism>
<gene>
    <name evidence="2" type="ORF">LSP00402_LOCUS15377</name>
</gene>
<feature type="region of interest" description="Disordered" evidence="1">
    <location>
        <begin position="61"/>
        <end position="99"/>
    </location>
</feature>
<proteinExistence type="predicted"/>
<protein>
    <submittedName>
        <fullName evidence="2">Uncharacterized protein</fullName>
    </submittedName>
</protein>
<reference evidence="2" key="1">
    <citation type="submission" date="2021-01" db="EMBL/GenBank/DDBJ databases">
        <authorList>
            <person name="Corre E."/>
            <person name="Pelletier E."/>
            <person name="Niang G."/>
            <person name="Scheremetjew M."/>
            <person name="Finn R."/>
            <person name="Kale V."/>
            <person name="Holt S."/>
            <person name="Cochrane G."/>
            <person name="Meng A."/>
            <person name="Brown T."/>
            <person name="Cohen L."/>
        </authorList>
    </citation>
    <scope>NUCLEOTIDE SEQUENCE</scope>
    <source>
        <strain evidence="2">CCMP622</strain>
    </source>
</reference>
<sequence>MEVPVVNGEKLVLRNYRWVLSLDRNPEPLLEAIRKDKTARVLGNYFARMWSFFLGNAPNPLPDDAREYQGPSPSSPAPAEEYQGPSTTSSKPRGLRTKLQVRDPATKRTLGAYDLTFLHHATMHHWEVSFKCKLLVPPPRAAPGSPGSPDISGESPEDLRARMGYPPSLGMCSGPHQSETLEDKVNIVKRQLKLGFGDVGVSTLKATYAPLSWRDEGKIKRTCVLNGFVLYPLPVHEAWKRTQRRRLSEIDAETLSPAVPGVRGEGGGWWTEDLHALAETRPRSLWYVLPKLAWLGALGPWDLHDLKEKGLLMSTPEFVRHVERCRDHEPKERRKRVFVAEIQVDQLTRGLGEVGRGFVMEEGWLQKYRTIVAAKKKAAQDDAS</sequence>
<evidence type="ECO:0000256" key="1">
    <source>
        <dbReference type="SAM" id="MobiDB-lite"/>
    </source>
</evidence>
<dbReference type="Pfam" id="PF08907">
    <property type="entry name" value="DUF1853"/>
    <property type="match status" value="1"/>
</dbReference>
<dbReference type="InterPro" id="IPR015003">
    <property type="entry name" value="DUF1853"/>
</dbReference>
<evidence type="ECO:0000313" key="2">
    <source>
        <dbReference type="EMBL" id="CAD9771387.1"/>
    </source>
</evidence>